<feature type="region of interest" description="Disordered" evidence="1">
    <location>
        <begin position="1"/>
        <end position="27"/>
    </location>
</feature>
<protein>
    <recommendedName>
        <fullName evidence="4">Sulfotransferase family protein</fullName>
    </recommendedName>
</protein>
<dbReference type="RefSeq" id="WP_135281927.1">
    <property type="nucleotide sequence ID" value="NZ_SRIO01000009.1"/>
</dbReference>
<reference evidence="2 3" key="1">
    <citation type="journal article" date="2019" name="ISME J.">
        <title>Candidatus Macondimonas diazotrophica, a novel gammaproteobacterial genus dominating crude-oil-contaminated coastal sediments.</title>
        <authorList>
            <person name="Karthikeyan S."/>
            <person name="Konstantinidis K."/>
        </authorList>
    </citation>
    <scope>NUCLEOTIDE SEQUENCE [LARGE SCALE GENOMIC DNA]</scope>
    <source>
        <strain evidence="2 3">KTK01</strain>
    </source>
</reference>
<sequence length="424" mass="46716">MNVMERKKVTSPESDGMTAPKTPGRSKVDHVVRVKRRTLLDGFADPGDFRTRSAGEVDFRQVWSSAKHRLTPYCLDAERERVIFVEAPDTVDLTEDHPFFYEAQRRHATTLYAVPYATVQQLAAEVPAEIASRPVIFLHSTGRCGSTLLCRLLGDAAETVSVSEPDFYSQLVLLRDGASAGQQAQLAAITAACTRLLVANMCATHPAAQSVVIKLRGVAVFAADLLASDLPDSRHLFLYRDAIDTVDSFFAMVMRVPLMRVARKVRLETVVLRLLALINPMKRNPGALAPLYNQAHYRDRIPEDLAAFLTIAWLSKMDHALSLQRTSEAFFQALVRYEDLCAHGVGIMPGLLDALALPPANEIATARMARTLSRNAQAGSVLASTGESALNARQRETIKQMLALHPEIHDSSYLLPGTLRMEGQ</sequence>
<comment type="caution">
    <text evidence="2">The sequence shown here is derived from an EMBL/GenBank/DDBJ whole genome shotgun (WGS) entry which is preliminary data.</text>
</comment>
<dbReference type="Gene3D" id="3.40.50.300">
    <property type="entry name" value="P-loop containing nucleotide triphosphate hydrolases"/>
    <property type="match status" value="1"/>
</dbReference>
<gene>
    <name evidence="2" type="ORF">E4680_08195</name>
</gene>
<dbReference type="SUPFAM" id="SSF52540">
    <property type="entry name" value="P-loop containing nucleoside triphosphate hydrolases"/>
    <property type="match status" value="1"/>
</dbReference>
<dbReference type="AlphaFoldDB" id="A0A4Z0F8P4"/>
<organism evidence="2 3">
    <name type="scientific">Candidatus Macondimonas diazotrophica</name>
    <dbReference type="NCBI Taxonomy" id="2305248"/>
    <lineage>
        <taxon>Bacteria</taxon>
        <taxon>Pseudomonadati</taxon>
        <taxon>Pseudomonadota</taxon>
        <taxon>Gammaproteobacteria</taxon>
        <taxon>Chromatiales</taxon>
        <taxon>Ectothiorhodospiraceae</taxon>
        <taxon>Candidatus Macondimonas</taxon>
    </lineage>
</organism>
<evidence type="ECO:0000256" key="1">
    <source>
        <dbReference type="SAM" id="MobiDB-lite"/>
    </source>
</evidence>
<dbReference type="PANTHER" id="PTHR33844">
    <property type="entry name" value="SULFOTRANSFER_1 DOMAIN-CONTAINING PROTEIN"/>
    <property type="match status" value="1"/>
</dbReference>
<dbReference type="PANTHER" id="PTHR33844:SF1">
    <property type="entry name" value="SULFOTRANSFERASE DOMAIN-CONTAINING PROTEIN"/>
    <property type="match status" value="1"/>
</dbReference>
<evidence type="ECO:0000313" key="3">
    <source>
        <dbReference type="Proteomes" id="UP000297890"/>
    </source>
</evidence>
<accession>A0A4Z0F8P4</accession>
<keyword evidence="3" id="KW-1185">Reference proteome</keyword>
<proteinExistence type="predicted"/>
<evidence type="ECO:0000313" key="2">
    <source>
        <dbReference type="EMBL" id="TFZ82452.1"/>
    </source>
</evidence>
<dbReference type="Proteomes" id="UP000297890">
    <property type="component" value="Unassembled WGS sequence"/>
</dbReference>
<feature type="compositionally biased region" description="Basic and acidic residues" evidence="1">
    <location>
        <begin position="1"/>
        <end position="10"/>
    </location>
</feature>
<dbReference type="OrthoDB" id="5380394at2"/>
<evidence type="ECO:0008006" key="4">
    <source>
        <dbReference type="Google" id="ProtNLM"/>
    </source>
</evidence>
<dbReference type="InterPro" id="IPR027417">
    <property type="entry name" value="P-loop_NTPase"/>
</dbReference>
<name>A0A4Z0F8P4_9GAMM</name>
<dbReference type="EMBL" id="SRIO01000009">
    <property type="protein sequence ID" value="TFZ82452.1"/>
    <property type="molecule type" value="Genomic_DNA"/>
</dbReference>